<accession>A0ABX8E8G5</accession>
<evidence type="ECO:0000313" key="1">
    <source>
        <dbReference type="EMBL" id="QVM85133.1"/>
    </source>
</evidence>
<keyword evidence="2" id="KW-1185">Reference proteome</keyword>
<dbReference type="RefSeq" id="WP_213500795.1">
    <property type="nucleotide sequence ID" value="NZ_CP054856.1"/>
</dbReference>
<dbReference type="Proteomes" id="UP000677126">
    <property type="component" value="Chromosome"/>
</dbReference>
<evidence type="ECO:0000313" key="2">
    <source>
        <dbReference type="Proteomes" id="UP000677126"/>
    </source>
</evidence>
<organism evidence="1 2">
    <name type="scientific">Novosphingobium decolorationis</name>
    <dbReference type="NCBI Taxonomy" id="2698673"/>
    <lineage>
        <taxon>Bacteria</taxon>
        <taxon>Pseudomonadati</taxon>
        <taxon>Pseudomonadota</taxon>
        <taxon>Alphaproteobacteria</taxon>
        <taxon>Sphingomonadales</taxon>
        <taxon>Sphingomonadaceae</taxon>
        <taxon>Novosphingobium</taxon>
    </lineage>
</organism>
<sequence length="339" mass="35138">MAQGPFLRIDVPLPGPGEGEPIFIDYAGTGPVARLVTGARADAMPAMIGRLFAICVEAQQLACRLALAAAQNLQIDGAELETARQGVSLEAVRETGLHILLGWPALLGEGPAHAAAAALLAATRGAGDAGALEEVLARAVFGCSPGQWLAEQTGGGATLRWAFAGATPAARLLARAIDASEVPPHPAPAPGSPVERCAAQVFVAQLDPGSLAAHHAARLFELARLAAPYIAGMPHAAFLAARSHAPGHGRAEIACARGTLVHEVEVADGRIARCEMRSPTDVAFAPYGPGRMWLQTVADGTLSWPCEQREAVMREVVAAIDPCMEYRLTFAALAKQGAL</sequence>
<protein>
    <recommendedName>
        <fullName evidence="3">Hydrogenase expression/formation protein HupK</fullName>
    </recommendedName>
</protein>
<name>A0ABX8E8G5_9SPHN</name>
<dbReference type="EMBL" id="CP054856">
    <property type="protein sequence ID" value="QVM85133.1"/>
    <property type="molecule type" value="Genomic_DNA"/>
</dbReference>
<dbReference type="InterPro" id="IPR029014">
    <property type="entry name" value="NiFe-Hase_large"/>
</dbReference>
<gene>
    <name evidence="1" type="ORF">HT578_16815</name>
</gene>
<proteinExistence type="predicted"/>
<evidence type="ECO:0008006" key="3">
    <source>
        <dbReference type="Google" id="ProtNLM"/>
    </source>
</evidence>
<reference evidence="1 2" key="1">
    <citation type="journal article" date="2021" name="Int. J. Syst. Evol. Microbiol.">
        <title>Novosphingobium decolorationis sp. nov., an aniline blue-decolourizing bacterium isolated from East Pacific sediment.</title>
        <authorList>
            <person name="Chen X."/>
            <person name="Dong B."/>
            <person name="Chen T."/>
            <person name="Ren N."/>
            <person name="Wang J."/>
            <person name="Xu Y."/>
            <person name="Yang J."/>
            <person name="Zhu S."/>
            <person name="Chen J."/>
        </authorList>
    </citation>
    <scope>NUCLEOTIDE SEQUENCE [LARGE SCALE GENOMIC DNA]</scope>
    <source>
        <strain evidence="1 2">502str22</strain>
    </source>
</reference>
<dbReference type="Gene3D" id="1.10.645.10">
    <property type="entry name" value="Cytochrome-c3 Hydrogenase, chain B"/>
    <property type="match status" value="1"/>
</dbReference>
<dbReference type="SUPFAM" id="SSF56762">
    <property type="entry name" value="HydB/Nqo4-like"/>
    <property type="match status" value="1"/>
</dbReference>